<dbReference type="InterPro" id="IPR001492">
    <property type="entry name" value="Flagellin"/>
</dbReference>
<dbReference type="GO" id="GO:0005576">
    <property type="term" value="C:extracellular region"/>
    <property type="evidence" value="ECO:0007669"/>
    <property type="project" value="UniProtKB-SubCell"/>
</dbReference>
<keyword evidence="3" id="KW-0964">Secreted</keyword>
<proteinExistence type="inferred from homology"/>
<feature type="region of interest" description="Disordered" evidence="4">
    <location>
        <begin position="179"/>
        <end position="201"/>
    </location>
</feature>
<dbReference type="PANTHER" id="PTHR42792:SF2">
    <property type="entry name" value="FLAGELLIN"/>
    <property type="match status" value="1"/>
</dbReference>
<accession>A0A399QXP9</accession>
<dbReference type="Gene3D" id="1.20.1330.10">
    <property type="entry name" value="f41 fragment of flagellin, N-terminal domain"/>
    <property type="match status" value="1"/>
</dbReference>
<evidence type="ECO:0000256" key="4">
    <source>
        <dbReference type="SAM" id="MobiDB-lite"/>
    </source>
</evidence>
<feature type="domain" description="Flagellin N-terminal" evidence="5">
    <location>
        <begin position="4"/>
        <end position="139"/>
    </location>
</feature>
<dbReference type="OrthoDB" id="8328560at2"/>
<keyword evidence="7" id="KW-0282">Flagellum</keyword>
<evidence type="ECO:0000256" key="2">
    <source>
        <dbReference type="ARBA" id="ARBA00023143"/>
    </source>
</evidence>
<evidence type="ECO:0000256" key="1">
    <source>
        <dbReference type="ARBA" id="ARBA00005709"/>
    </source>
</evidence>
<evidence type="ECO:0000313" key="7">
    <source>
        <dbReference type="EMBL" id="RIJ23698.1"/>
    </source>
</evidence>
<dbReference type="InterPro" id="IPR042187">
    <property type="entry name" value="Flagellin_C_sub2"/>
</dbReference>
<keyword evidence="8" id="KW-1185">Reference proteome</keyword>
<gene>
    <name evidence="7" type="ORF">D1224_05405</name>
</gene>
<dbReference type="Proteomes" id="UP000265431">
    <property type="component" value="Unassembled WGS sequence"/>
</dbReference>
<evidence type="ECO:0000259" key="5">
    <source>
        <dbReference type="Pfam" id="PF00669"/>
    </source>
</evidence>
<dbReference type="RefSeq" id="WP_119378888.1">
    <property type="nucleotide sequence ID" value="NZ_QWGB01000005.1"/>
</dbReference>
<comment type="similarity">
    <text evidence="1 3">Belongs to the bacterial flagellin family.</text>
</comment>
<dbReference type="EMBL" id="QWGB01000005">
    <property type="protein sequence ID" value="RIJ23698.1"/>
    <property type="molecule type" value="Genomic_DNA"/>
</dbReference>
<dbReference type="SUPFAM" id="SSF64518">
    <property type="entry name" value="Phase 1 flagellin"/>
    <property type="match status" value="1"/>
</dbReference>
<comment type="caution">
    <text evidence="7">The sequence shown here is derived from an EMBL/GenBank/DDBJ whole genome shotgun (WGS) entry which is preliminary data.</text>
</comment>
<keyword evidence="7" id="KW-0969">Cilium</keyword>
<evidence type="ECO:0000313" key="8">
    <source>
        <dbReference type="Proteomes" id="UP000265431"/>
    </source>
</evidence>
<comment type="subcellular location">
    <subcellularLocation>
        <location evidence="3">Secreted</location>
    </subcellularLocation>
    <subcellularLocation>
        <location evidence="3">Bacterial flagellum</location>
    </subcellularLocation>
</comment>
<comment type="function">
    <text evidence="3">Flagellin is the subunit protein which polymerizes to form the filaments of bacterial flagella.</text>
</comment>
<dbReference type="Pfam" id="PF00669">
    <property type="entry name" value="Flagellin_N"/>
    <property type="match status" value="1"/>
</dbReference>
<evidence type="ECO:0000256" key="3">
    <source>
        <dbReference type="RuleBase" id="RU362073"/>
    </source>
</evidence>
<keyword evidence="2 3" id="KW-0975">Bacterial flagellum</keyword>
<dbReference type="Gene3D" id="6.10.10.10">
    <property type="entry name" value="Flagellar export chaperone, C-terminal domain"/>
    <property type="match status" value="1"/>
</dbReference>
<feature type="domain" description="Flagellin C-terminal" evidence="6">
    <location>
        <begin position="443"/>
        <end position="527"/>
    </location>
</feature>
<organism evidence="7 8">
    <name type="scientific">Henriciella barbarensis</name>
    <dbReference type="NCBI Taxonomy" id="86342"/>
    <lineage>
        <taxon>Bacteria</taxon>
        <taxon>Pseudomonadati</taxon>
        <taxon>Pseudomonadota</taxon>
        <taxon>Alphaproteobacteria</taxon>
        <taxon>Hyphomonadales</taxon>
        <taxon>Hyphomonadaceae</taxon>
        <taxon>Henriciella</taxon>
    </lineage>
</organism>
<sequence length="528" mass="53615">MSSILTNNSSMVALETLRNINRNLESVQNEISTGKKVASAKDNASVWAISTVMSTDAASFEQISSSLNKGSATVGVARASSEQITSLLQDMKNLIVDAQQDLNDSDREKIQKDVAAIRSTITNIVNGAQMNGQNLLKGTDDLKVLASLDRDGTGAVAPAFINVSRVDLQATAAVPEADKEATDAGYVSTASTTGSSDVAKDSGDPGTIAITGLTGTNIGDGDTATLTLKAGVINEGDVFTFELGGETITATADADDTLADIAEKLTDDIGTKTITNLGAVGFTAGTDPESDDTTITIAASGGTVALDPADVETTFEQAIIEDGNDVVVTFKGGAISAGDTFTVNVGDTDFSYTAQADETINDVLSELAGDIEDAGITNLTVDSTAATDPLTGDATLTLTAGGGDVNISTSALGATNVAVAAGGLGALADVDVSTSTGATEALTSIETLLNKAITAATTFGSAQKQIEGQTEFVQNLVDSMKSGIGAMVDADIEAASAKLQALQVQQQLGVQALSIANSAPQTLLSLFR</sequence>
<dbReference type="InterPro" id="IPR001029">
    <property type="entry name" value="Flagellin_N"/>
</dbReference>
<dbReference type="AlphaFoldDB" id="A0A399QXP9"/>
<keyword evidence="7" id="KW-0966">Cell projection</keyword>
<dbReference type="Pfam" id="PF00700">
    <property type="entry name" value="Flagellin_C"/>
    <property type="match status" value="1"/>
</dbReference>
<protein>
    <recommendedName>
        <fullName evidence="3">Flagellin</fullName>
    </recommendedName>
</protein>
<evidence type="ECO:0000259" key="6">
    <source>
        <dbReference type="Pfam" id="PF00700"/>
    </source>
</evidence>
<reference evidence="7 8" key="1">
    <citation type="submission" date="2018-08" db="EMBL/GenBank/DDBJ databases">
        <title>Henriciella mobilis sp. nov., isolated from seawater.</title>
        <authorList>
            <person name="Cheng H."/>
            <person name="Wu Y.-H."/>
            <person name="Xu X.-W."/>
            <person name="Guo L.-L."/>
        </authorList>
    </citation>
    <scope>NUCLEOTIDE SEQUENCE [LARGE SCALE GENOMIC DNA]</scope>
    <source>
        <strain evidence="7 8">CCUG66934</strain>
    </source>
</reference>
<dbReference type="GO" id="GO:0009288">
    <property type="term" value="C:bacterial-type flagellum"/>
    <property type="evidence" value="ECO:0007669"/>
    <property type="project" value="UniProtKB-SubCell"/>
</dbReference>
<dbReference type="PANTHER" id="PTHR42792">
    <property type="entry name" value="FLAGELLIN"/>
    <property type="match status" value="1"/>
</dbReference>
<dbReference type="InterPro" id="IPR046358">
    <property type="entry name" value="Flagellin_C"/>
</dbReference>
<dbReference type="GO" id="GO:0005198">
    <property type="term" value="F:structural molecule activity"/>
    <property type="evidence" value="ECO:0007669"/>
    <property type="project" value="UniProtKB-UniRule"/>
</dbReference>
<name>A0A399QXP9_9PROT</name>